<keyword evidence="2" id="KW-1185">Reference proteome</keyword>
<accession>A0A3D9LLE0</accession>
<dbReference type="OrthoDB" id="1417838at2"/>
<dbReference type="AlphaFoldDB" id="A0A3D9LLE0"/>
<dbReference type="RefSeq" id="WP_115812287.1">
    <property type="nucleotide sequence ID" value="NZ_QREI01000009.1"/>
</dbReference>
<evidence type="ECO:0000313" key="2">
    <source>
        <dbReference type="Proteomes" id="UP000256919"/>
    </source>
</evidence>
<organism evidence="1 2">
    <name type="scientific">Winogradskyella pacifica</name>
    <dbReference type="NCBI Taxonomy" id="664642"/>
    <lineage>
        <taxon>Bacteria</taxon>
        <taxon>Pseudomonadati</taxon>
        <taxon>Bacteroidota</taxon>
        <taxon>Flavobacteriia</taxon>
        <taxon>Flavobacteriales</taxon>
        <taxon>Flavobacteriaceae</taxon>
        <taxon>Winogradskyella</taxon>
    </lineage>
</organism>
<comment type="caution">
    <text evidence="1">The sequence shown here is derived from an EMBL/GenBank/DDBJ whole genome shotgun (WGS) entry which is preliminary data.</text>
</comment>
<reference evidence="1 2" key="1">
    <citation type="submission" date="2018-07" db="EMBL/GenBank/DDBJ databases">
        <title>Genomic Encyclopedia of Type Strains, Phase III (KMG-III): the genomes of soil and plant-associated and newly described type strains.</title>
        <authorList>
            <person name="Whitman W."/>
        </authorList>
    </citation>
    <scope>NUCLEOTIDE SEQUENCE [LARGE SCALE GENOMIC DNA]</scope>
    <source>
        <strain evidence="1 2">CECT 7948</strain>
    </source>
</reference>
<name>A0A3D9LLE0_9FLAO</name>
<sequence>MIKNISILLVLLLTSISFGQNTVLLQNTNPKAKELKHNLNATKDSLMLSCDSKILKVEIFNENYEQLIIVDANIIQISLKDIPNGNYIIETRLDEKIIPIDLIKHDDYNDASHSSLYPNLEQIIEGKGMMLDEELKVIKSSPNKSIEFILTRGKTKSHSTKNQKYFWTETQIINESGSSKTMRLADQKSVDKMIHRHKLEINSDSGKLNKLTVWEVYNKGAFMENQVSNPEFVYSSSTDLYNHTPYYSTANSIQNL</sequence>
<protein>
    <submittedName>
        <fullName evidence="1">Uncharacterized protein</fullName>
    </submittedName>
</protein>
<proteinExistence type="predicted"/>
<evidence type="ECO:0000313" key="1">
    <source>
        <dbReference type="EMBL" id="REE08065.1"/>
    </source>
</evidence>
<dbReference type="EMBL" id="QREI01000009">
    <property type="protein sequence ID" value="REE08065.1"/>
    <property type="molecule type" value="Genomic_DNA"/>
</dbReference>
<dbReference type="Proteomes" id="UP000256919">
    <property type="component" value="Unassembled WGS sequence"/>
</dbReference>
<gene>
    <name evidence="1" type="ORF">DFQ09_109127</name>
</gene>